<evidence type="ECO:0000313" key="5">
    <source>
        <dbReference type="EMBL" id="KAJ8601007.1"/>
    </source>
</evidence>
<dbReference type="InterPro" id="IPR053177">
    <property type="entry name" value="ADP-glucose_phosphorylase"/>
</dbReference>
<accession>A0AAD7U9X7</accession>
<dbReference type="Gene3D" id="3.30.428.10">
    <property type="entry name" value="HIT-like"/>
    <property type="match status" value="2"/>
</dbReference>
<evidence type="ECO:0000256" key="3">
    <source>
        <dbReference type="ARBA" id="ARBA00023277"/>
    </source>
</evidence>
<reference evidence="5" key="1">
    <citation type="submission" date="2023-01" db="EMBL/GenBank/DDBJ databases">
        <title>Metagenome sequencing of chrysophaentin producing Chrysophaeum taylorii.</title>
        <authorList>
            <person name="Davison J."/>
            <person name="Bewley C."/>
        </authorList>
    </citation>
    <scope>NUCLEOTIDE SEQUENCE</scope>
    <source>
        <strain evidence="5">NIES-1699</strain>
    </source>
</reference>
<dbReference type="EMBL" id="JAQMWT010000458">
    <property type="protein sequence ID" value="KAJ8601007.1"/>
    <property type="molecule type" value="Genomic_DNA"/>
</dbReference>
<evidence type="ECO:0000256" key="2">
    <source>
        <dbReference type="ARBA" id="ARBA00022695"/>
    </source>
</evidence>
<gene>
    <name evidence="5" type="ORF">CTAYLR_009340</name>
</gene>
<dbReference type="InterPro" id="IPR005849">
    <property type="entry name" value="GalP_Utransf_N"/>
</dbReference>
<name>A0AAD7U9X7_9STRA</name>
<dbReference type="SUPFAM" id="SSF54197">
    <property type="entry name" value="HIT-like"/>
    <property type="match status" value="2"/>
</dbReference>
<evidence type="ECO:0000313" key="6">
    <source>
        <dbReference type="Proteomes" id="UP001230188"/>
    </source>
</evidence>
<keyword evidence="3" id="KW-0119">Carbohydrate metabolism</keyword>
<dbReference type="PANTHER" id="PTHR42763:SF2">
    <property type="entry name" value="ADP-GLUCOSE PHOSPHORYLASE"/>
    <property type="match status" value="1"/>
</dbReference>
<organism evidence="5 6">
    <name type="scientific">Chrysophaeum taylorii</name>
    <dbReference type="NCBI Taxonomy" id="2483200"/>
    <lineage>
        <taxon>Eukaryota</taxon>
        <taxon>Sar</taxon>
        <taxon>Stramenopiles</taxon>
        <taxon>Ochrophyta</taxon>
        <taxon>Pelagophyceae</taxon>
        <taxon>Pelagomonadales</taxon>
        <taxon>Pelagomonadaceae</taxon>
        <taxon>Chrysophaeum</taxon>
    </lineage>
</organism>
<dbReference type="GO" id="GO:0006012">
    <property type="term" value="P:galactose metabolic process"/>
    <property type="evidence" value="ECO:0007669"/>
    <property type="project" value="InterPro"/>
</dbReference>
<keyword evidence="6" id="KW-1185">Reference proteome</keyword>
<protein>
    <recommendedName>
        <fullName evidence="4">Galactose-1-phosphate uridyl transferase N-terminal domain-containing protein</fullName>
    </recommendedName>
</protein>
<evidence type="ECO:0000259" key="4">
    <source>
        <dbReference type="Pfam" id="PF01087"/>
    </source>
</evidence>
<keyword evidence="1" id="KW-0808">Transferase</keyword>
<dbReference type="GO" id="GO:0008108">
    <property type="term" value="F:UDP-glucose:hexose-1-phosphate uridylyltransferase activity"/>
    <property type="evidence" value="ECO:0007669"/>
    <property type="project" value="InterPro"/>
</dbReference>
<dbReference type="Pfam" id="PF01087">
    <property type="entry name" value="GalP_UDP_transf"/>
    <property type="match status" value="1"/>
</dbReference>
<proteinExistence type="predicted"/>
<dbReference type="InterPro" id="IPR036265">
    <property type="entry name" value="HIT-like_sf"/>
</dbReference>
<dbReference type="AlphaFoldDB" id="A0AAD7U9X7"/>
<feature type="domain" description="Galactose-1-phosphate uridyl transferase N-terminal" evidence="4">
    <location>
        <begin position="36"/>
        <end position="202"/>
    </location>
</feature>
<comment type="caution">
    <text evidence="5">The sequence shown here is derived from an EMBL/GenBank/DDBJ whole genome shotgun (WGS) entry which is preliminary data.</text>
</comment>
<dbReference type="Proteomes" id="UP001230188">
    <property type="component" value="Unassembled WGS sequence"/>
</dbReference>
<evidence type="ECO:0000256" key="1">
    <source>
        <dbReference type="ARBA" id="ARBA00022679"/>
    </source>
</evidence>
<dbReference type="PANTHER" id="PTHR42763">
    <property type="entry name" value="ADP-GLUCOSE PHOSPHORYLASE"/>
    <property type="match status" value="1"/>
</dbReference>
<sequence length="354" mass="39212">MSSNEPSSPILGRSTPIGFECELEYGADDENKFVIRHNPASDECVLYIAQNTKPRDYVRSPRGGGRCRTHERPAREPSCPFCPGNEALCAAPVAVLGEPWVARCFENRYPIFHALGTGRRTREHEIRAAGHMEVIVASRRHDVCLAQQTPDEVARLVLLWRDRFSALSPRARYVTQFINHGARAGGSLQHAHFQVVALQFVPPAVMRLVRAQSQAAPGCAICDAVKRARRERRVVFDADAVAFAETATHSGTVWITTACRRRIDDATDHELTAFAHALQAVAKLAYDAFDDPDFNVAIYSAPTNSTSNFHFYAVYVPHLVEDCSLARIQYGMAATSMLPEIAAKTLLRDAQLPN</sequence>
<keyword evidence="2" id="KW-0548">Nucleotidyltransferase</keyword>